<name>A5YSF7_9EURY</name>
<dbReference type="AlphaFoldDB" id="A5YSF7"/>
<accession>A5YSF7</accession>
<proteinExistence type="predicted"/>
<organism evidence="1">
    <name type="scientific">uncultured haloarchaeon</name>
    <dbReference type="NCBI Taxonomy" id="160804"/>
    <lineage>
        <taxon>Archaea</taxon>
        <taxon>Methanobacteriati</taxon>
        <taxon>Methanobacteriota</taxon>
        <taxon>Stenosarchaea group</taxon>
        <taxon>Halobacteria</taxon>
        <taxon>Halobacteriales</taxon>
        <taxon>Halobacteriaceae</taxon>
        <taxon>environmental samples</taxon>
    </lineage>
</organism>
<sequence>MWHLIQTTVCILKSLNLIQILFSISISHFTEYRRECPKALHRSDISLYIESCYQLSMVLRSRYDRTFIAVYIFDILLVLQGEDVNNSSIQPIRRKKLISLTTEQ</sequence>
<protein>
    <submittedName>
        <fullName evidence="1">DnaJ N-terminal domain/ferredoxin fusion protein</fullName>
    </submittedName>
</protein>
<evidence type="ECO:0000313" key="1">
    <source>
        <dbReference type="EMBL" id="ABQ75914.1"/>
    </source>
</evidence>
<reference evidence="1" key="1">
    <citation type="journal article" date="2007" name="ISME J.">
        <title>Genomic plasticity in prokaryotes: the case of the square haloarchaeon.</title>
        <authorList>
            <person name="Cuadros-Orellana S."/>
            <person name="Martin-Cuadrado A.B."/>
            <person name="Legault B."/>
            <person name="D'Auria G."/>
            <person name="Zhaxybayeva O."/>
            <person name="Papke R.T."/>
            <person name="Rodriguez-Valera F."/>
        </authorList>
    </citation>
    <scope>NUCLEOTIDE SEQUENCE</scope>
</reference>
<dbReference type="EMBL" id="EF583989">
    <property type="protein sequence ID" value="ABQ75914.1"/>
    <property type="molecule type" value="Genomic_DNA"/>
</dbReference>